<proteinExistence type="predicted"/>
<keyword evidence="6 8" id="KW-0472">Membrane</keyword>
<keyword evidence="5 8" id="KW-1133">Transmembrane helix</keyword>
<evidence type="ECO:0000256" key="8">
    <source>
        <dbReference type="SAM" id="Phobius"/>
    </source>
</evidence>
<feature type="transmembrane region" description="Helical" evidence="8">
    <location>
        <begin position="66"/>
        <end position="85"/>
    </location>
</feature>
<dbReference type="PROSITE" id="PS50850">
    <property type="entry name" value="MFS"/>
    <property type="match status" value="1"/>
</dbReference>
<sequence>MFIGLMTAMLLAALYQTIFATALPTIVGELDGVDRMLWVTTAYILAATVTMPIYGKLGDLYGRKGLFITAIGLFLAGSVVGGLAQGMDSLIVGRVIQGLGGGGLFVLAQAIIADVVPARERGRYMGVMGGVFAFATLTGPLLGGWFTESIGWRWVMWFNLPLGALAIASAVLFLKIPARPRAGRRIDVGGMVLLTIASTSLVLMTSFGGHQYAWGSPQIIGLIVLTASAALAFVAVERRASEPVIPLALFRRRNFVLPTAAGLLVGVGMFGTVGYMPTYLQMVAGVSATTAGLLMAPMMGAMLVTSITAGRAVTRTGRYKVLPIVGSVFIGAGLYLLSTLTADGALWHVCAYLAVLGTGLGLSMQILVLVVQNTFPVSMVGTATASNNYFRQIGASLGTAIVGALFTERLVGLLADRLPAGGGALEGGTNSLTPALVQQLPDALSDVIVGAYNDALTPVFLLMVPLSLVSFVLLLFVKEAPLATRIEREIDRDAPVPAEASAGPANRDPALVPARPST</sequence>
<dbReference type="SUPFAM" id="SSF103473">
    <property type="entry name" value="MFS general substrate transporter"/>
    <property type="match status" value="1"/>
</dbReference>
<evidence type="ECO:0000256" key="4">
    <source>
        <dbReference type="ARBA" id="ARBA00022692"/>
    </source>
</evidence>
<evidence type="ECO:0000256" key="2">
    <source>
        <dbReference type="ARBA" id="ARBA00022448"/>
    </source>
</evidence>
<protein>
    <submittedName>
        <fullName evidence="10">MDR family MFS transporter</fullName>
    </submittedName>
</protein>
<reference evidence="10" key="1">
    <citation type="submission" date="2023-06" db="EMBL/GenBank/DDBJ databases">
        <title>Egi l300058.</title>
        <authorList>
            <person name="Gao L."/>
            <person name="Fang B.-Z."/>
            <person name="Li W.-J."/>
        </authorList>
    </citation>
    <scope>NUCLEOTIDE SEQUENCE</scope>
    <source>
        <strain evidence="10">EGI L300058</strain>
    </source>
</reference>
<dbReference type="Gene3D" id="1.20.1250.20">
    <property type="entry name" value="MFS general substrate transporter like domains"/>
    <property type="match status" value="1"/>
</dbReference>
<name>A0ABT8GDV8_9MICO</name>
<dbReference type="InterPro" id="IPR004638">
    <property type="entry name" value="EmrB-like"/>
</dbReference>
<keyword evidence="4 8" id="KW-0812">Transmembrane</keyword>
<comment type="subcellular location">
    <subcellularLocation>
        <location evidence="1">Cell membrane</location>
        <topology evidence="1">Multi-pass membrane protein</topology>
    </subcellularLocation>
</comment>
<dbReference type="NCBIfam" id="TIGR00711">
    <property type="entry name" value="efflux_EmrB"/>
    <property type="match status" value="1"/>
</dbReference>
<dbReference type="Gene3D" id="1.20.1720.10">
    <property type="entry name" value="Multidrug resistance protein D"/>
    <property type="match status" value="1"/>
</dbReference>
<feature type="region of interest" description="Disordered" evidence="7">
    <location>
        <begin position="493"/>
        <end position="518"/>
    </location>
</feature>
<gene>
    <name evidence="10" type="ORF">QQX02_01590</name>
</gene>
<comment type="caution">
    <text evidence="10">The sequence shown here is derived from an EMBL/GenBank/DDBJ whole genome shotgun (WGS) entry which is preliminary data.</text>
</comment>
<evidence type="ECO:0000256" key="3">
    <source>
        <dbReference type="ARBA" id="ARBA00022475"/>
    </source>
</evidence>
<feature type="transmembrane region" description="Helical" evidence="8">
    <location>
        <begin position="124"/>
        <end position="142"/>
    </location>
</feature>
<evidence type="ECO:0000256" key="6">
    <source>
        <dbReference type="ARBA" id="ARBA00023136"/>
    </source>
</evidence>
<dbReference type="PRINTS" id="PR01036">
    <property type="entry name" value="TCRTETB"/>
</dbReference>
<evidence type="ECO:0000259" key="9">
    <source>
        <dbReference type="PROSITE" id="PS50850"/>
    </source>
</evidence>
<accession>A0ABT8GDV8</accession>
<dbReference type="InterPro" id="IPR011701">
    <property type="entry name" value="MFS"/>
</dbReference>
<evidence type="ECO:0000256" key="5">
    <source>
        <dbReference type="ARBA" id="ARBA00022989"/>
    </source>
</evidence>
<dbReference type="InterPro" id="IPR020846">
    <property type="entry name" value="MFS_dom"/>
</dbReference>
<feature type="transmembrane region" description="Helical" evidence="8">
    <location>
        <begin position="36"/>
        <end position="54"/>
    </location>
</feature>
<dbReference type="PANTHER" id="PTHR23501:SF197">
    <property type="entry name" value="COMD"/>
    <property type="match status" value="1"/>
</dbReference>
<keyword evidence="3" id="KW-1003">Cell membrane</keyword>
<organism evidence="10 11">
    <name type="scientific">Demequina muriae</name>
    <dbReference type="NCBI Taxonomy" id="3051664"/>
    <lineage>
        <taxon>Bacteria</taxon>
        <taxon>Bacillati</taxon>
        <taxon>Actinomycetota</taxon>
        <taxon>Actinomycetes</taxon>
        <taxon>Micrococcales</taxon>
        <taxon>Demequinaceae</taxon>
        <taxon>Demequina</taxon>
    </lineage>
</organism>
<evidence type="ECO:0000313" key="11">
    <source>
        <dbReference type="Proteomes" id="UP001172708"/>
    </source>
</evidence>
<feature type="transmembrane region" description="Helical" evidence="8">
    <location>
        <begin position="346"/>
        <end position="369"/>
    </location>
</feature>
<feature type="transmembrane region" description="Helical" evidence="8">
    <location>
        <begin position="321"/>
        <end position="340"/>
    </location>
</feature>
<dbReference type="PANTHER" id="PTHR23501">
    <property type="entry name" value="MAJOR FACILITATOR SUPERFAMILY"/>
    <property type="match status" value="1"/>
</dbReference>
<evidence type="ECO:0000256" key="7">
    <source>
        <dbReference type="SAM" id="MobiDB-lite"/>
    </source>
</evidence>
<keyword evidence="2" id="KW-0813">Transport</keyword>
<dbReference type="InterPro" id="IPR036259">
    <property type="entry name" value="MFS_trans_sf"/>
</dbReference>
<feature type="transmembrane region" description="Helical" evidence="8">
    <location>
        <begin position="282"/>
        <end position="309"/>
    </location>
</feature>
<dbReference type="Proteomes" id="UP001172708">
    <property type="component" value="Unassembled WGS sequence"/>
</dbReference>
<keyword evidence="11" id="KW-1185">Reference proteome</keyword>
<feature type="transmembrane region" description="Helical" evidence="8">
    <location>
        <begin position="154"/>
        <end position="174"/>
    </location>
</feature>
<feature type="transmembrane region" description="Helical" evidence="8">
    <location>
        <begin position="455"/>
        <end position="477"/>
    </location>
</feature>
<dbReference type="EMBL" id="JAUHQA010000001">
    <property type="protein sequence ID" value="MDN4479617.1"/>
    <property type="molecule type" value="Genomic_DNA"/>
</dbReference>
<feature type="transmembrane region" description="Helical" evidence="8">
    <location>
        <begin position="389"/>
        <end position="407"/>
    </location>
</feature>
<feature type="transmembrane region" description="Helical" evidence="8">
    <location>
        <begin position="91"/>
        <end position="112"/>
    </location>
</feature>
<evidence type="ECO:0000256" key="1">
    <source>
        <dbReference type="ARBA" id="ARBA00004651"/>
    </source>
</evidence>
<evidence type="ECO:0000313" key="10">
    <source>
        <dbReference type="EMBL" id="MDN4479617.1"/>
    </source>
</evidence>
<dbReference type="Pfam" id="PF07690">
    <property type="entry name" value="MFS_1"/>
    <property type="match status" value="1"/>
</dbReference>
<feature type="domain" description="Major facilitator superfamily (MFS) profile" evidence="9">
    <location>
        <begin position="1"/>
        <end position="482"/>
    </location>
</feature>
<dbReference type="CDD" id="cd17502">
    <property type="entry name" value="MFS_Azr1_MDR_like"/>
    <property type="match status" value="1"/>
</dbReference>
<feature type="transmembrane region" description="Helical" evidence="8">
    <location>
        <begin position="186"/>
        <end position="207"/>
    </location>
</feature>
<feature type="transmembrane region" description="Helical" evidence="8">
    <location>
        <begin position="256"/>
        <end position="276"/>
    </location>
</feature>
<feature type="transmembrane region" description="Helical" evidence="8">
    <location>
        <begin position="219"/>
        <end position="236"/>
    </location>
</feature>